<evidence type="ECO:0000313" key="3">
    <source>
        <dbReference type="Proteomes" id="UP000579281"/>
    </source>
</evidence>
<reference evidence="2 3" key="1">
    <citation type="submission" date="2020-08" db="EMBL/GenBank/DDBJ databases">
        <title>Genomic Encyclopedia of Type Strains, Phase IV (KMG-IV): sequencing the most valuable type-strain genomes for metagenomic binning, comparative biology and taxonomic classification.</title>
        <authorList>
            <person name="Goeker M."/>
        </authorList>
    </citation>
    <scope>NUCLEOTIDE SEQUENCE [LARGE SCALE GENOMIC DNA]</scope>
    <source>
        <strain evidence="2 3">DSM 103526</strain>
    </source>
</reference>
<sequence length="241" mass="27313">MKFSRWKFNVLLFAMLIGFAVSLQVKNVKGEYQYVPLRVIHDYKVSIESEQKEIENLHRILLDKKNQVKEYEIIKETGGDIEDAMLQELEEQKLIGGFVDVEGPGVILVLNDGTRELFEGEDPNTVLVHDMDVLNLINDLKEAGAEAISINGQRVLATSEMTCAGYTIRINNQVFAQPFIIKAIGDPKTLEAALKAPDSYAQILKEFYGLYVEVNTVLNMKIDKFSEDINHRYLTEVKEGV</sequence>
<gene>
    <name evidence="2" type="ORF">HNQ80_004921</name>
</gene>
<organism evidence="2 3">
    <name type="scientific">Anaerosolibacter carboniphilus</name>
    <dbReference type="NCBI Taxonomy" id="1417629"/>
    <lineage>
        <taxon>Bacteria</taxon>
        <taxon>Bacillati</taxon>
        <taxon>Bacillota</taxon>
        <taxon>Clostridia</taxon>
        <taxon>Peptostreptococcales</taxon>
        <taxon>Thermotaleaceae</taxon>
        <taxon>Anaerosolibacter</taxon>
    </lineage>
</organism>
<evidence type="ECO:0000256" key="1">
    <source>
        <dbReference type="ARBA" id="ARBA00009108"/>
    </source>
</evidence>
<dbReference type="RefSeq" id="WP_184313491.1">
    <property type="nucleotide sequence ID" value="NZ_JACHEN010000047.1"/>
</dbReference>
<dbReference type="Gene3D" id="3.30.70.1880">
    <property type="entry name" value="Protein of unknown function DUF881"/>
    <property type="match status" value="1"/>
</dbReference>
<keyword evidence="3" id="KW-1185">Reference proteome</keyword>
<dbReference type="PANTHER" id="PTHR37313:SF2">
    <property type="entry name" value="UPF0749 PROTEIN YLXX"/>
    <property type="match status" value="1"/>
</dbReference>
<proteinExistence type="inferred from homology"/>
<protein>
    <submittedName>
        <fullName evidence="2">Uncharacterized protein YlxW (UPF0749 family)</fullName>
    </submittedName>
</protein>
<dbReference type="InterPro" id="IPR010273">
    <property type="entry name" value="DUF881"/>
</dbReference>
<evidence type="ECO:0000313" key="2">
    <source>
        <dbReference type="EMBL" id="MBB6218746.1"/>
    </source>
</evidence>
<dbReference type="EMBL" id="JACHEN010000047">
    <property type="protein sequence ID" value="MBB6218746.1"/>
    <property type="molecule type" value="Genomic_DNA"/>
</dbReference>
<dbReference type="Pfam" id="PF05949">
    <property type="entry name" value="DUF881"/>
    <property type="match status" value="1"/>
</dbReference>
<dbReference type="AlphaFoldDB" id="A0A841KY98"/>
<name>A0A841KY98_9FIRM</name>
<accession>A0A841KY98</accession>
<comment type="similarity">
    <text evidence="1">Belongs to the UPF0749 family.</text>
</comment>
<comment type="caution">
    <text evidence="2">The sequence shown here is derived from an EMBL/GenBank/DDBJ whole genome shotgun (WGS) entry which is preliminary data.</text>
</comment>
<dbReference type="Proteomes" id="UP000579281">
    <property type="component" value="Unassembled WGS sequence"/>
</dbReference>
<dbReference type="PANTHER" id="PTHR37313">
    <property type="entry name" value="UPF0749 PROTEIN RV1825"/>
    <property type="match status" value="1"/>
</dbReference>